<dbReference type="GO" id="GO:0005509">
    <property type="term" value="F:calcium ion binding"/>
    <property type="evidence" value="ECO:0007669"/>
    <property type="project" value="InterPro"/>
</dbReference>
<dbReference type="SMART" id="SM00335">
    <property type="entry name" value="ANX"/>
    <property type="match status" value="2"/>
</dbReference>
<dbReference type="InterPro" id="IPR018502">
    <property type="entry name" value="Annexin_repeat"/>
</dbReference>
<dbReference type="EMBL" id="CATQJL010000223">
    <property type="protein sequence ID" value="CAJ0597550.1"/>
    <property type="molecule type" value="Genomic_DNA"/>
</dbReference>
<evidence type="ECO:0000313" key="5">
    <source>
        <dbReference type="Proteomes" id="UP001176961"/>
    </source>
</evidence>
<reference evidence="4" key="1">
    <citation type="submission" date="2023-07" db="EMBL/GenBank/DDBJ databases">
        <authorList>
            <consortium name="CYATHOMIX"/>
        </authorList>
    </citation>
    <scope>NUCLEOTIDE SEQUENCE</scope>
    <source>
        <strain evidence="4">N/A</strain>
    </source>
</reference>
<dbReference type="GO" id="GO:0001786">
    <property type="term" value="F:phosphatidylserine binding"/>
    <property type="evidence" value="ECO:0007669"/>
    <property type="project" value="TreeGrafter"/>
</dbReference>
<dbReference type="SUPFAM" id="SSF47874">
    <property type="entry name" value="Annexin"/>
    <property type="match status" value="1"/>
</dbReference>
<dbReference type="Pfam" id="PF00191">
    <property type="entry name" value="Annexin"/>
    <property type="match status" value="2"/>
</dbReference>
<comment type="caution">
    <text evidence="4">The sequence shown here is derived from an EMBL/GenBank/DDBJ whole genome shotgun (WGS) entry which is preliminary data.</text>
</comment>
<dbReference type="AlphaFoldDB" id="A0AA36GSJ6"/>
<proteinExistence type="inferred from homology"/>
<keyword evidence="3" id="KW-0041">Annexin</keyword>
<dbReference type="PROSITE" id="PS51897">
    <property type="entry name" value="ANNEXIN_2"/>
    <property type="match status" value="2"/>
</dbReference>
<evidence type="ECO:0008006" key="6">
    <source>
        <dbReference type="Google" id="ProtNLM"/>
    </source>
</evidence>
<organism evidence="4 5">
    <name type="scientific">Cylicocyclus nassatus</name>
    <name type="common">Nematode worm</name>
    <dbReference type="NCBI Taxonomy" id="53992"/>
    <lineage>
        <taxon>Eukaryota</taxon>
        <taxon>Metazoa</taxon>
        <taxon>Ecdysozoa</taxon>
        <taxon>Nematoda</taxon>
        <taxon>Chromadorea</taxon>
        <taxon>Rhabditida</taxon>
        <taxon>Rhabditina</taxon>
        <taxon>Rhabditomorpha</taxon>
        <taxon>Strongyloidea</taxon>
        <taxon>Strongylidae</taxon>
        <taxon>Cylicocyclus</taxon>
    </lineage>
</organism>
<dbReference type="Gene3D" id="1.10.220.10">
    <property type="entry name" value="Annexin"/>
    <property type="match status" value="2"/>
</dbReference>
<evidence type="ECO:0000256" key="1">
    <source>
        <dbReference type="ARBA" id="ARBA00007831"/>
    </source>
</evidence>
<sequence>MNSPYATIVDNPDFVSVLYADKLDRALESGDKDAIIKVLTSISNNQRQMMRESYRINYGKDIIAELDKKLGEFLSSGDFKKTVLALMDTPLDYDVKQLKAAMKGLGTDEGVLIEIICSRTPYQLAAIRAAYEREYKTPLEQDNIGLNAYVSSVSKVFSSAVFPSINQT</sequence>
<name>A0AA36GSJ6_CYLNA</name>
<keyword evidence="2" id="KW-0677">Repeat</keyword>
<comment type="similarity">
    <text evidence="1">Belongs to the annexin family.</text>
</comment>
<protein>
    <recommendedName>
        <fullName evidence="6">Annexin</fullName>
    </recommendedName>
</protein>
<dbReference type="GO" id="GO:0005737">
    <property type="term" value="C:cytoplasm"/>
    <property type="evidence" value="ECO:0007669"/>
    <property type="project" value="TreeGrafter"/>
</dbReference>
<gene>
    <name evidence="4" type="ORF">CYNAS_LOCUS9533</name>
</gene>
<dbReference type="Proteomes" id="UP001176961">
    <property type="component" value="Unassembled WGS sequence"/>
</dbReference>
<accession>A0AA36GSJ6</accession>
<dbReference type="PANTHER" id="PTHR10502:SF97">
    <property type="entry name" value="ANNEXIN"/>
    <property type="match status" value="1"/>
</dbReference>
<dbReference type="GO" id="GO:0012506">
    <property type="term" value="C:vesicle membrane"/>
    <property type="evidence" value="ECO:0007669"/>
    <property type="project" value="TreeGrafter"/>
</dbReference>
<dbReference type="InterPro" id="IPR037104">
    <property type="entry name" value="Annexin_sf"/>
</dbReference>
<keyword evidence="5" id="KW-1185">Reference proteome</keyword>
<dbReference type="GO" id="GO:0005634">
    <property type="term" value="C:nucleus"/>
    <property type="evidence" value="ECO:0007669"/>
    <property type="project" value="TreeGrafter"/>
</dbReference>
<dbReference type="PANTHER" id="PTHR10502">
    <property type="entry name" value="ANNEXIN"/>
    <property type="match status" value="1"/>
</dbReference>
<evidence type="ECO:0000313" key="4">
    <source>
        <dbReference type="EMBL" id="CAJ0597550.1"/>
    </source>
</evidence>
<evidence type="ECO:0000256" key="2">
    <source>
        <dbReference type="ARBA" id="ARBA00022737"/>
    </source>
</evidence>
<dbReference type="GO" id="GO:0005544">
    <property type="term" value="F:calcium-dependent phospholipid binding"/>
    <property type="evidence" value="ECO:0007669"/>
    <property type="project" value="InterPro"/>
</dbReference>
<dbReference type="GO" id="GO:0005886">
    <property type="term" value="C:plasma membrane"/>
    <property type="evidence" value="ECO:0007669"/>
    <property type="project" value="TreeGrafter"/>
</dbReference>
<evidence type="ECO:0000256" key="3">
    <source>
        <dbReference type="ARBA" id="ARBA00023216"/>
    </source>
</evidence>